<proteinExistence type="predicted"/>
<dbReference type="EMBL" id="GGEC01085074">
    <property type="protein sequence ID" value="MBX65558.1"/>
    <property type="molecule type" value="Transcribed_RNA"/>
</dbReference>
<protein>
    <submittedName>
        <fullName evidence="1">Uncharacterized protein</fullName>
    </submittedName>
</protein>
<organism evidence="1">
    <name type="scientific">Rhizophora mucronata</name>
    <name type="common">Asiatic mangrove</name>
    <dbReference type="NCBI Taxonomy" id="61149"/>
    <lineage>
        <taxon>Eukaryota</taxon>
        <taxon>Viridiplantae</taxon>
        <taxon>Streptophyta</taxon>
        <taxon>Embryophyta</taxon>
        <taxon>Tracheophyta</taxon>
        <taxon>Spermatophyta</taxon>
        <taxon>Magnoliopsida</taxon>
        <taxon>eudicotyledons</taxon>
        <taxon>Gunneridae</taxon>
        <taxon>Pentapetalae</taxon>
        <taxon>rosids</taxon>
        <taxon>fabids</taxon>
        <taxon>Malpighiales</taxon>
        <taxon>Rhizophoraceae</taxon>
        <taxon>Rhizophora</taxon>
    </lineage>
</organism>
<sequence>MIFPKLLVLIKPIYFLDAALSEATTFSSSSLLVVPMISAPAIYSLLALL</sequence>
<reference evidence="1" key="1">
    <citation type="submission" date="2018-02" db="EMBL/GenBank/DDBJ databases">
        <title>Rhizophora mucronata_Transcriptome.</title>
        <authorList>
            <person name="Meera S.P."/>
            <person name="Sreeshan A."/>
            <person name="Augustine A."/>
        </authorList>
    </citation>
    <scope>NUCLEOTIDE SEQUENCE</scope>
    <source>
        <tissue evidence="1">Leaf</tissue>
    </source>
</reference>
<dbReference type="AlphaFoldDB" id="A0A2P2QF06"/>
<evidence type="ECO:0000313" key="1">
    <source>
        <dbReference type="EMBL" id="MBX65558.1"/>
    </source>
</evidence>
<accession>A0A2P2QF06</accession>
<name>A0A2P2QF06_RHIMU</name>